<dbReference type="Proteomes" id="UP000054977">
    <property type="component" value="Unassembled WGS sequence"/>
</dbReference>
<dbReference type="Gene3D" id="3.30.1340.30">
    <property type="match status" value="1"/>
</dbReference>
<organism evidence="4 5">
    <name type="scientific">Caballeronia humi</name>
    <dbReference type="NCBI Taxonomy" id="326474"/>
    <lineage>
        <taxon>Bacteria</taxon>
        <taxon>Pseudomonadati</taxon>
        <taxon>Pseudomonadota</taxon>
        <taxon>Betaproteobacteria</taxon>
        <taxon>Burkholderiales</taxon>
        <taxon>Burkholderiaceae</taxon>
        <taxon>Caballeronia</taxon>
    </lineage>
</organism>
<proteinExistence type="predicted"/>
<dbReference type="STRING" id="326474.AWB65_03261"/>
<evidence type="ECO:0000256" key="1">
    <source>
        <dbReference type="SAM" id="MobiDB-lite"/>
    </source>
</evidence>
<evidence type="ECO:0000313" key="5">
    <source>
        <dbReference type="Proteomes" id="UP000054977"/>
    </source>
</evidence>
<feature type="compositionally biased region" description="Low complexity" evidence="1">
    <location>
        <begin position="29"/>
        <end position="46"/>
    </location>
</feature>
<accession>A0A158HFF3</accession>
<feature type="domain" description="BON" evidence="3">
    <location>
        <begin position="52"/>
        <end position="120"/>
    </location>
</feature>
<dbReference type="PANTHER" id="PTHR34606">
    <property type="entry name" value="BON DOMAIN-CONTAINING PROTEIN"/>
    <property type="match status" value="1"/>
</dbReference>
<dbReference type="PROSITE" id="PS50914">
    <property type="entry name" value="BON"/>
    <property type="match status" value="1"/>
</dbReference>
<name>A0A158HFF3_9BURK</name>
<feature type="signal peptide" evidence="2">
    <location>
        <begin position="1"/>
        <end position="24"/>
    </location>
</feature>
<feature type="region of interest" description="Disordered" evidence="1">
    <location>
        <begin position="29"/>
        <end position="53"/>
    </location>
</feature>
<dbReference type="InterPro" id="IPR051686">
    <property type="entry name" value="Lipoprotein_DolP"/>
</dbReference>
<keyword evidence="5" id="KW-1185">Reference proteome</keyword>
<evidence type="ECO:0000313" key="4">
    <source>
        <dbReference type="EMBL" id="SAL42763.1"/>
    </source>
</evidence>
<comment type="caution">
    <text evidence="4">The sequence shown here is derived from an EMBL/GenBank/DDBJ whole genome shotgun (WGS) entry which is preliminary data.</text>
</comment>
<sequence>MNVTKALKLACAALIVFASVNAWAQATGAGASAGSPATVASGGAASKPSKQANRALRKSVYAALAKDPSIDAGNISVTAKEGAVTLAGTVAEAAQIEKAAALAKGVSGVVSVKNKLTVQRPFGQ</sequence>
<dbReference type="AlphaFoldDB" id="A0A158HFF3"/>
<protein>
    <submittedName>
        <fullName evidence="4">Transport-associated protein</fullName>
    </submittedName>
</protein>
<gene>
    <name evidence="4" type="ORF">AWB65_03261</name>
</gene>
<dbReference type="EMBL" id="FCNW02000015">
    <property type="protein sequence ID" value="SAL42763.1"/>
    <property type="molecule type" value="Genomic_DNA"/>
</dbReference>
<dbReference type="PANTHER" id="PTHR34606:SF15">
    <property type="entry name" value="BON DOMAIN-CONTAINING PROTEIN"/>
    <property type="match status" value="1"/>
</dbReference>
<reference evidence="4" key="1">
    <citation type="submission" date="2016-01" db="EMBL/GenBank/DDBJ databases">
        <authorList>
            <person name="Peeters C."/>
        </authorList>
    </citation>
    <scope>NUCLEOTIDE SEQUENCE [LARGE SCALE GENOMIC DNA]</scope>
    <source>
        <strain evidence="4">LMG 22934</strain>
    </source>
</reference>
<dbReference type="RefSeq" id="WP_087668130.1">
    <property type="nucleotide sequence ID" value="NZ_FCNW02000015.1"/>
</dbReference>
<evidence type="ECO:0000259" key="3">
    <source>
        <dbReference type="PROSITE" id="PS50914"/>
    </source>
</evidence>
<keyword evidence="2" id="KW-0732">Signal</keyword>
<dbReference type="SMART" id="SM00749">
    <property type="entry name" value="BON"/>
    <property type="match status" value="1"/>
</dbReference>
<feature type="chain" id="PRO_5011119151" evidence="2">
    <location>
        <begin position="25"/>
        <end position="124"/>
    </location>
</feature>
<evidence type="ECO:0000256" key="2">
    <source>
        <dbReference type="SAM" id="SignalP"/>
    </source>
</evidence>
<dbReference type="OrthoDB" id="9032941at2"/>
<dbReference type="InterPro" id="IPR014004">
    <property type="entry name" value="Transpt-assoc_nodulatn_dom_bac"/>
</dbReference>
<dbReference type="InterPro" id="IPR007055">
    <property type="entry name" value="BON_dom"/>
</dbReference>
<dbReference type="Pfam" id="PF04972">
    <property type="entry name" value="BON"/>
    <property type="match status" value="1"/>
</dbReference>